<dbReference type="eggNOG" id="ENOG502S2VQ">
    <property type="taxonomic scope" value="Eukaryota"/>
</dbReference>
<accession>S7Q6W1</accession>
<dbReference type="EMBL" id="KE164605">
    <property type="protein sequence ID" value="EPQ19113.1"/>
    <property type="molecule type" value="Genomic_DNA"/>
</dbReference>
<reference evidence="1 2" key="1">
    <citation type="journal article" date="2013" name="Nat. Commun.">
        <title>Genome analysis reveals insights into physiology and longevity of the Brandt's bat Myotis brandtii.</title>
        <authorList>
            <person name="Seim I."/>
            <person name="Fang X."/>
            <person name="Xiong Z."/>
            <person name="Lobanov A.V."/>
            <person name="Huang Z."/>
            <person name="Ma S."/>
            <person name="Feng Y."/>
            <person name="Turanov A.A."/>
            <person name="Zhu Y."/>
            <person name="Lenz T.L."/>
            <person name="Gerashchenko M.V."/>
            <person name="Fan D."/>
            <person name="Hee Yim S."/>
            <person name="Yao X."/>
            <person name="Jordan D."/>
            <person name="Xiong Y."/>
            <person name="Ma Y."/>
            <person name="Lyapunov A.N."/>
            <person name="Chen G."/>
            <person name="Kulakova O.I."/>
            <person name="Sun Y."/>
            <person name="Lee S.G."/>
            <person name="Bronson R.T."/>
            <person name="Moskalev A.A."/>
            <person name="Sunyaev S.R."/>
            <person name="Zhang G."/>
            <person name="Krogh A."/>
            <person name="Wang J."/>
            <person name="Gladyshev V.N."/>
        </authorList>
    </citation>
    <scope>NUCLEOTIDE SEQUENCE [LARGE SCALE GENOMIC DNA]</scope>
</reference>
<proteinExistence type="predicted"/>
<organism evidence="1 2">
    <name type="scientific">Myotis brandtii</name>
    <name type="common">Brandt's bat</name>
    <dbReference type="NCBI Taxonomy" id="109478"/>
    <lineage>
        <taxon>Eukaryota</taxon>
        <taxon>Metazoa</taxon>
        <taxon>Chordata</taxon>
        <taxon>Craniata</taxon>
        <taxon>Vertebrata</taxon>
        <taxon>Euteleostomi</taxon>
        <taxon>Mammalia</taxon>
        <taxon>Eutheria</taxon>
        <taxon>Laurasiatheria</taxon>
        <taxon>Chiroptera</taxon>
        <taxon>Yangochiroptera</taxon>
        <taxon>Vespertilionidae</taxon>
        <taxon>Myotis</taxon>
    </lineage>
</organism>
<evidence type="ECO:0000313" key="2">
    <source>
        <dbReference type="Proteomes" id="UP000052978"/>
    </source>
</evidence>
<keyword evidence="2" id="KW-1185">Reference proteome</keyword>
<evidence type="ECO:0000313" key="1">
    <source>
        <dbReference type="EMBL" id="EPQ19113.1"/>
    </source>
</evidence>
<dbReference type="PANTHER" id="PTHR21580">
    <property type="entry name" value="SHIPPO-1-RELATED"/>
    <property type="match status" value="1"/>
</dbReference>
<dbReference type="InterPro" id="IPR051291">
    <property type="entry name" value="CIMAP"/>
</dbReference>
<dbReference type="Proteomes" id="UP000052978">
    <property type="component" value="Unassembled WGS sequence"/>
</dbReference>
<dbReference type="GO" id="GO:0005856">
    <property type="term" value="C:cytoskeleton"/>
    <property type="evidence" value="ECO:0007669"/>
    <property type="project" value="TreeGrafter"/>
</dbReference>
<dbReference type="InterPro" id="IPR010736">
    <property type="entry name" value="SHIPPO-rpt"/>
</dbReference>
<sequence>MKLPKGSRNSVFYGQHPEKKVQVPSWKEVKQTPVIMAMIKGPGPDKYLRPSCTGYLGHDSSMFQEPACTLHTQHSEKRLSSTPASCHYCLEKTHPPGERRAPQYTFGYRCPYRVMDPNPAPNHYQLPLLLGPNIPINRAAPCYSLASADNNWFYKKNVAGGPGPAMHTRPEPSVYQNRSPIYSMAKRFAYPMDHTPQPGPGSHDVQLVTVHKPRTPAFTMGVKHSPYLCPLVIDIHN</sequence>
<gene>
    <name evidence="1" type="ORF">D623_10006050</name>
</gene>
<dbReference type="PANTHER" id="PTHR21580:SF3">
    <property type="entry name" value="OUTER DENSE FIBER PROTEIN 3-LIKE PROTEIN 1"/>
    <property type="match status" value="1"/>
</dbReference>
<protein>
    <submittedName>
        <fullName evidence="1">Outer dense fiber protein 3-like protein 1</fullName>
    </submittedName>
</protein>
<name>S7Q6W1_MYOBR</name>
<dbReference type="Pfam" id="PF07004">
    <property type="entry name" value="SHIPPO-rpt"/>
    <property type="match status" value="3"/>
</dbReference>
<dbReference type="AlphaFoldDB" id="S7Q6W1"/>